<evidence type="ECO:0000256" key="12">
    <source>
        <dbReference type="ARBA" id="ARBA00023136"/>
    </source>
</evidence>
<dbReference type="Gene3D" id="2.40.160.10">
    <property type="entry name" value="Porin"/>
    <property type="match status" value="1"/>
</dbReference>
<evidence type="ECO:0000256" key="13">
    <source>
        <dbReference type="ARBA" id="ARBA00058612"/>
    </source>
</evidence>
<evidence type="ECO:0000256" key="7">
    <source>
        <dbReference type="ARBA" id="ARBA00022927"/>
    </source>
</evidence>
<comment type="similarity">
    <text evidence="2">Belongs to the Tom40 family.</text>
</comment>
<evidence type="ECO:0000256" key="4">
    <source>
        <dbReference type="ARBA" id="ARBA00022452"/>
    </source>
</evidence>
<evidence type="ECO:0000256" key="5">
    <source>
        <dbReference type="ARBA" id="ARBA00022692"/>
    </source>
</evidence>
<evidence type="ECO:0000256" key="9">
    <source>
        <dbReference type="ARBA" id="ARBA00023065"/>
    </source>
</evidence>
<dbReference type="CDD" id="cd07305">
    <property type="entry name" value="Porin3_Tom40"/>
    <property type="match status" value="1"/>
</dbReference>
<dbReference type="PANTHER" id="PTHR10802">
    <property type="entry name" value="MITOCHONDRIAL IMPORT RECEPTOR SUBUNIT TOM40"/>
    <property type="match status" value="1"/>
</dbReference>
<evidence type="ECO:0000256" key="2">
    <source>
        <dbReference type="ARBA" id="ARBA00010510"/>
    </source>
</evidence>
<keyword evidence="8" id="KW-0007">Acetylation</keyword>
<dbReference type="GO" id="GO:0030150">
    <property type="term" value="P:protein import into mitochondrial matrix"/>
    <property type="evidence" value="ECO:0007669"/>
    <property type="project" value="InterPro"/>
</dbReference>
<dbReference type="GO" id="GO:0006811">
    <property type="term" value="P:monoatomic ion transport"/>
    <property type="evidence" value="ECO:0007669"/>
    <property type="project" value="UniProtKB-KW"/>
</dbReference>
<dbReference type="Pfam" id="PF06683">
    <property type="entry name" value="DUF1184"/>
    <property type="match status" value="1"/>
</dbReference>
<keyword evidence="10" id="KW-0626">Porin</keyword>
<keyword evidence="3" id="KW-0813">Transport</keyword>
<keyword evidence="12" id="KW-0472">Membrane</keyword>
<keyword evidence="11" id="KW-0496">Mitochondrion</keyword>
<name>A0A3P6FTA9_BRAOL</name>
<dbReference type="InterPro" id="IPR027246">
    <property type="entry name" value="Porin_Euk/Tom40"/>
</dbReference>
<keyword evidence="9" id="KW-0406">Ion transport</keyword>
<dbReference type="FunFam" id="2.40.160.10:FF:000010">
    <property type="entry name" value="Mitochondrial import receptor subunit TOM40-1"/>
    <property type="match status" value="1"/>
</dbReference>
<dbReference type="GO" id="GO:0008320">
    <property type="term" value="F:protein transmembrane transporter activity"/>
    <property type="evidence" value="ECO:0007669"/>
    <property type="project" value="InterPro"/>
</dbReference>
<comment type="subcellular location">
    <subcellularLocation>
        <location evidence="1">Mitochondrion outer membrane</location>
        <topology evidence="1">Multi-pass membrane protein</topology>
    </subcellularLocation>
</comment>
<evidence type="ECO:0000313" key="14">
    <source>
        <dbReference type="EMBL" id="VDD45629.1"/>
    </source>
</evidence>
<reference evidence="14" key="1">
    <citation type="submission" date="2018-11" db="EMBL/GenBank/DDBJ databases">
        <authorList>
            <consortium name="Genoscope - CEA"/>
            <person name="William W."/>
        </authorList>
    </citation>
    <scope>NUCLEOTIDE SEQUENCE</scope>
</reference>
<evidence type="ECO:0000256" key="6">
    <source>
        <dbReference type="ARBA" id="ARBA00022787"/>
    </source>
</evidence>
<gene>
    <name evidence="14" type="ORF">BOLC5T33176H</name>
</gene>
<evidence type="ECO:0000256" key="3">
    <source>
        <dbReference type="ARBA" id="ARBA00022448"/>
    </source>
</evidence>
<evidence type="ECO:0000256" key="8">
    <source>
        <dbReference type="ARBA" id="ARBA00022990"/>
    </source>
</evidence>
<dbReference type="InterPro" id="IPR023614">
    <property type="entry name" value="Porin_dom_sf"/>
</dbReference>
<evidence type="ECO:0000256" key="1">
    <source>
        <dbReference type="ARBA" id="ARBA00004374"/>
    </source>
</evidence>
<sequence>MADLFPPLVTAQIDDKPKVDEKVDYSNLPCPVPYDELHREAYMSLKTDNFEGFRFDFTKGLNQKFALCHSVMMGPTEVPSQSPDTTIKIPTAHYEFGANYADPKLMLVGRVMTDGRTSARVRADLTDKLMMKANAQITNEPHMSSAMFHFDYMGSDYRAQLQFGNSALIGANYIQSVTPRLSLGGEVFWAGGPRKSGIGYAARYETDKMVASGQVASTGLVLMNYVQKVSDKVSLATDFMYNVFSREAVASVGYDYMLRQARVRGKIDSNGVASALLEERLSMGLNFLISAEMTDRVIRHTKRLPQSRCSPFTNGTTDDVTKEKEQKEEAVRLGVELSLFMAEAMFILSDDRRSMTYFCFLTLFKTKMDRRGPAVRRLYRVIQHVYATYIKPKNLVYIDGGKSTQSKLMGTFRQDFVSAIRGLAHIVSTLEIGCLVKPSVFEQYNRELKKLEENLGSVKDVSESFGFAREAIESEILPLWKSLFETNSQVIKLDKTINSELLRPLLNELNKEICARSLASLVIKPGK</sequence>
<keyword evidence="6" id="KW-1000">Mitochondrion outer membrane</keyword>
<accession>A0A3P6FTA9</accession>
<keyword evidence="5" id="KW-0812">Transmembrane</keyword>
<organism evidence="14">
    <name type="scientific">Brassica oleracea</name>
    <name type="common">Wild cabbage</name>
    <dbReference type="NCBI Taxonomy" id="3712"/>
    <lineage>
        <taxon>Eukaryota</taxon>
        <taxon>Viridiplantae</taxon>
        <taxon>Streptophyta</taxon>
        <taxon>Embryophyta</taxon>
        <taxon>Tracheophyta</taxon>
        <taxon>Spermatophyta</taxon>
        <taxon>Magnoliopsida</taxon>
        <taxon>eudicotyledons</taxon>
        <taxon>Gunneridae</taxon>
        <taxon>Pentapetalae</taxon>
        <taxon>rosids</taxon>
        <taxon>malvids</taxon>
        <taxon>Brassicales</taxon>
        <taxon>Brassicaceae</taxon>
        <taxon>Brassiceae</taxon>
        <taxon>Brassica</taxon>
    </lineage>
</organism>
<comment type="function">
    <text evidence="13">Central component of the receptor complex responsible for the recognition and translocation of cytosolically synthesized mitochondrial preproteins. Together with TOM22 functions as the transit peptide receptor at the surface of the mitochondrion outer membrane and facilitates the movement of preproteins into the translocation pore. Directly involved in the pore formation.</text>
</comment>
<keyword evidence="7" id="KW-0653">Protein transport</keyword>
<proteinExistence type="inferred from homology"/>
<dbReference type="EMBL" id="LR031877">
    <property type="protein sequence ID" value="VDD45629.1"/>
    <property type="molecule type" value="Genomic_DNA"/>
</dbReference>
<keyword evidence="4" id="KW-1134">Transmembrane beta strand</keyword>
<dbReference type="GO" id="GO:0005741">
    <property type="term" value="C:mitochondrial outer membrane"/>
    <property type="evidence" value="ECO:0007669"/>
    <property type="project" value="UniProtKB-SubCell"/>
</dbReference>
<dbReference type="AlphaFoldDB" id="A0A3P6FTA9"/>
<dbReference type="GO" id="GO:0015288">
    <property type="term" value="F:porin activity"/>
    <property type="evidence" value="ECO:0007669"/>
    <property type="project" value="UniProtKB-KW"/>
</dbReference>
<evidence type="ECO:0000256" key="10">
    <source>
        <dbReference type="ARBA" id="ARBA00023114"/>
    </source>
</evidence>
<dbReference type="Pfam" id="PF01459">
    <property type="entry name" value="Porin_3"/>
    <property type="match status" value="1"/>
</dbReference>
<evidence type="ECO:0000256" key="11">
    <source>
        <dbReference type="ARBA" id="ARBA00023128"/>
    </source>
</evidence>
<dbReference type="InterPro" id="IPR037930">
    <property type="entry name" value="Tom40"/>
</dbReference>
<dbReference type="InterPro" id="IPR009568">
    <property type="entry name" value="DUF1184"/>
</dbReference>
<protein>
    <submittedName>
        <fullName evidence="14">Uncharacterized protein</fullName>
    </submittedName>
</protein>
<dbReference type="GO" id="GO:0046930">
    <property type="term" value="C:pore complex"/>
    <property type="evidence" value="ECO:0007669"/>
    <property type="project" value="UniProtKB-KW"/>
</dbReference>